<organism evidence="2 3">
    <name type="scientific">Byssochlamys spectabilis</name>
    <name type="common">Paecilomyces variotii</name>
    <dbReference type="NCBI Taxonomy" id="264951"/>
    <lineage>
        <taxon>Eukaryota</taxon>
        <taxon>Fungi</taxon>
        <taxon>Dikarya</taxon>
        <taxon>Ascomycota</taxon>
        <taxon>Pezizomycotina</taxon>
        <taxon>Eurotiomycetes</taxon>
        <taxon>Eurotiomycetidae</taxon>
        <taxon>Eurotiales</taxon>
        <taxon>Thermoascaceae</taxon>
        <taxon>Paecilomyces</taxon>
    </lineage>
</organism>
<keyword evidence="3" id="KW-1185">Reference proteome</keyword>
<proteinExistence type="predicted"/>
<reference evidence="2 3" key="1">
    <citation type="journal article" date="2018" name="Front. Microbiol.">
        <title>Genomic and genetic insights into a cosmopolitan fungus, Paecilomyces variotii (Eurotiales).</title>
        <authorList>
            <person name="Urquhart A.S."/>
            <person name="Mondo S.J."/>
            <person name="Makela M.R."/>
            <person name="Hane J.K."/>
            <person name="Wiebenga A."/>
            <person name="He G."/>
            <person name="Mihaltcheva S."/>
            <person name="Pangilinan J."/>
            <person name="Lipzen A."/>
            <person name="Barry K."/>
            <person name="de Vries R.P."/>
            <person name="Grigoriev I.V."/>
            <person name="Idnurm A."/>
        </authorList>
    </citation>
    <scope>NUCLEOTIDE SEQUENCE [LARGE SCALE GENOMIC DNA]</scope>
    <source>
        <strain evidence="2 3">CBS 101075</strain>
    </source>
</reference>
<feature type="compositionally biased region" description="Polar residues" evidence="1">
    <location>
        <begin position="558"/>
        <end position="570"/>
    </location>
</feature>
<feature type="compositionally biased region" description="Basic and acidic residues" evidence="1">
    <location>
        <begin position="152"/>
        <end position="161"/>
    </location>
</feature>
<dbReference type="VEuPathDB" id="FungiDB:C8Q69DRAFT_502792"/>
<dbReference type="GeneID" id="39601704"/>
<feature type="compositionally biased region" description="Polar residues" evidence="1">
    <location>
        <begin position="165"/>
        <end position="180"/>
    </location>
</feature>
<protein>
    <submittedName>
        <fullName evidence="2">Altered inheritance of mitochondria protein 21</fullName>
    </submittedName>
</protein>
<name>A0A443I5J1_BYSSP</name>
<feature type="region of interest" description="Disordered" evidence="1">
    <location>
        <begin position="834"/>
        <end position="1001"/>
    </location>
</feature>
<dbReference type="InterPro" id="IPR021582">
    <property type="entry name" value="Aim21"/>
</dbReference>
<feature type="compositionally biased region" description="Basic and acidic residues" evidence="1">
    <location>
        <begin position="885"/>
        <end position="898"/>
    </location>
</feature>
<feature type="compositionally biased region" description="Low complexity" evidence="1">
    <location>
        <begin position="712"/>
        <end position="723"/>
    </location>
</feature>
<dbReference type="Pfam" id="PF11489">
    <property type="entry name" value="Aim21"/>
    <property type="match status" value="1"/>
</dbReference>
<feature type="compositionally biased region" description="Basic and acidic residues" evidence="1">
    <location>
        <begin position="977"/>
        <end position="994"/>
    </location>
</feature>
<evidence type="ECO:0000313" key="3">
    <source>
        <dbReference type="Proteomes" id="UP000283841"/>
    </source>
</evidence>
<feature type="compositionally biased region" description="Basic and acidic residues" evidence="1">
    <location>
        <begin position="588"/>
        <end position="615"/>
    </location>
</feature>
<feature type="compositionally biased region" description="Basic and acidic residues" evidence="1">
    <location>
        <begin position="398"/>
        <end position="423"/>
    </location>
</feature>
<feature type="region of interest" description="Disordered" evidence="1">
    <location>
        <begin position="1"/>
        <end position="270"/>
    </location>
</feature>
<feature type="compositionally biased region" description="Acidic residues" evidence="1">
    <location>
        <begin position="512"/>
        <end position="523"/>
    </location>
</feature>
<feature type="compositionally biased region" description="Basic residues" evidence="1">
    <location>
        <begin position="795"/>
        <end position="805"/>
    </location>
</feature>
<dbReference type="Proteomes" id="UP000283841">
    <property type="component" value="Unassembled WGS sequence"/>
</dbReference>
<feature type="region of interest" description="Disordered" evidence="1">
    <location>
        <begin position="763"/>
        <end position="818"/>
    </location>
</feature>
<feature type="region of interest" description="Disordered" evidence="1">
    <location>
        <begin position="314"/>
        <end position="743"/>
    </location>
</feature>
<feature type="compositionally biased region" description="Basic and acidic residues" evidence="1">
    <location>
        <begin position="541"/>
        <end position="551"/>
    </location>
</feature>
<gene>
    <name evidence="2" type="ORF">C8Q69DRAFT_502792</name>
</gene>
<feature type="compositionally biased region" description="Pro residues" evidence="1">
    <location>
        <begin position="682"/>
        <end position="693"/>
    </location>
</feature>
<feature type="compositionally biased region" description="Basic and acidic residues" evidence="1">
    <location>
        <begin position="774"/>
        <end position="783"/>
    </location>
</feature>
<evidence type="ECO:0000256" key="1">
    <source>
        <dbReference type="SAM" id="MobiDB-lite"/>
    </source>
</evidence>
<sequence length="1001" mass="107070">MTTQTAPVIPPRPSKSPNAHAISATSNIPKIPPRPVNRRVERSVSPARDSYAPSPLNEMPNGPNMSRVGSDHSHRPPSVTIPSLGQEGIEYAELDNLAAEQQHQAAMETRNVGSDLKLHAPKPSLPTSSAKAKVQAVTRTDSQQAAAAGFGRSDDDSDRRPRSLYSKNSGSRAQSTASNGTERRSSVTDEQGIPEIGQRVPMYPNAGDVQAPSPSPYIYPAGQGSAVSVGSGGSLRTGRNHQRTKSGRELSAPPGSYGLHGHGMPPSDKFEKAWYEKHPDELAREEQGQYGPGIGEPRPDWALSSDDLNKIVRGSAVRGSGLGTSPAVTGTPEEELGYIATDEYTSRLASPPPLAQRDSQPSVKSGLRDMSLPPSDAESSQRKDSTHSRASSEAGVIHVDDLHHQLHHPDGYSHTPVPEDRSRTPLGEDQEYDEPILAADEIRPDSAFLHPAVSPTVDRRGSAEIERSRTPSASNSRPGSRPGSRPTSLHGAIPGLSRFNSYDREDVSTPLEDVDEYEPLFPEEDSKQERPLSTADRFKRRPDVSKHRFPSEDIWEDTPNSLQLSATVSTPDLPKEESPSTFETPEQEAARKEQTEQIDSHKVASHILEKGHESPATRPAMVKQRFPSQDIWEDAPDSQQLVATIEPHEEEEADVSSKPSIPPRPQKRPQQAPSVDLSRKPPAIPDKPKPQIPARPARPLARGSSDSLTKVTSAGSNGSNGSTEESKNGAQPVPKAKPAIPARPVGGKIAALKAGFLSDLNSRLQLGPQLPPKPQEKKDEEAPAPKGPLSDARKGRARGPARRKPAAAASTENKLPSIPEIRITTAWNVWQTDDSGNLVVGQPEAEKTEETPSKAPDASESADTTMAPPIARNTAGEPADPGAGEVKETPEKAQREPEVTSSNRVPVYTDVSKPIEPNLPLVGETSVSPASSEEVAAASTEPAVEPSIHRDEAEAASAALAETSIEGKSSTDAVPDAETKESVTTADDEKKESAAEANASE</sequence>
<dbReference type="STRING" id="264951.A0A443I5J1"/>
<comment type="caution">
    <text evidence="2">The sequence shown here is derived from an EMBL/GenBank/DDBJ whole genome shotgun (WGS) entry which is preliminary data.</text>
</comment>
<dbReference type="RefSeq" id="XP_028488900.1">
    <property type="nucleotide sequence ID" value="XM_028632427.1"/>
</dbReference>
<accession>A0A443I5J1</accession>
<evidence type="ECO:0000313" key="2">
    <source>
        <dbReference type="EMBL" id="RWQ99255.1"/>
    </source>
</evidence>
<dbReference type="AlphaFoldDB" id="A0A443I5J1"/>
<feature type="compositionally biased region" description="Basic and acidic residues" evidence="1">
    <location>
        <begin position="457"/>
        <end position="469"/>
    </location>
</feature>
<feature type="compositionally biased region" description="Low complexity" evidence="1">
    <location>
        <begin position="471"/>
        <end position="488"/>
    </location>
</feature>
<feature type="compositionally biased region" description="Low complexity" evidence="1">
    <location>
        <begin position="924"/>
        <end position="946"/>
    </location>
</feature>
<dbReference type="EMBL" id="RCNU01000001">
    <property type="protein sequence ID" value="RWQ99255.1"/>
    <property type="molecule type" value="Genomic_DNA"/>
</dbReference>